<keyword evidence="4" id="KW-1185">Reference proteome</keyword>
<protein>
    <submittedName>
        <fullName evidence="3">Methyltransferase</fullName>
    </submittedName>
</protein>
<proteinExistence type="predicted"/>
<organism evidence="3 4">
    <name type="scientific">Devosia oryzisoli</name>
    <dbReference type="NCBI Taxonomy" id="2774138"/>
    <lineage>
        <taxon>Bacteria</taxon>
        <taxon>Pseudomonadati</taxon>
        <taxon>Pseudomonadota</taxon>
        <taxon>Alphaproteobacteria</taxon>
        <taxon>Hyphomicrobiales</taxon>
        <taxon>Devosiaceae</taxon>
        <taxon>Devosia</taxon>
    </lineage>
</organism>
<dbReference type="PANTHER" id="PTHR43648">
    <property type="entry name" value="ELECTRON TRANSFER FLAVOPROTEIN BETA SUBUNIT LYSINE METHYLTRANSFERASE"/>
    <property type="match status" value="1"/>
</dbReference>
<keyword evidence="1 3" id="KW-0489">Methyltransferase</keyword>
<evidence type="ECO:0000256" key="1">
    <source>
        <dbReference type="ARBA" id="ARBA00022603"/>
    </source>
</evidence>
<dbReference type="GO" id="GO:0032259">
    <property type="term" value="P:methylation"/>
    <property type="evidence" value="ECO:0007669"/>
    <property type="project" value="UniProtKB-KW"/>
</dbReference>
<dbReference type="Pfam" id="PF13489">
    <property type="entry name" value="Methyltransf_23"/>
    <property type="match status" value="1"/>
</dbReference>
<accession>A0A927FXT5</accession>
<name>A0A927FXT5_9HYPH</name>
<keyword evidence="2" id="KW-0808">Transferase</keyword>
<evidence type="ECO:0000313" key="3">
    <source>
        <dbReference type="EMBL" id="MBD8067094.1"/>
    </source>
</evidence>
<dbReference type="SUPFAM" id="SSF53335">
    <property type="entry name" value="S-adenosyl-L-methionine-dependent methyltransferases"/>
    <property type="match status" value="1"/>
</dbReference>
<evidence type="ECO:0000313" key="4">
    <source>
        <dbReference type="Proteomes" id="UP000654108"/>
    </source>
</evidence>
<comment type="caution">
    <text evidence="3">The sequence shown here is derived from an EMBL/GenBank/DDBJ whole genome shotgun (WGS) entry which is preliminary data.</text>
</comment>
<dbReference type="InterPro" id="IPR029063">
    <property type="entry name" value="SAM-dependent_MTases_sf"/>
</dbReference>
<dbReference type="InterPro" id="IPR050078">
    <property type="entry name" value="Ribosomal_L11_MeTrfase_PrmA"/>
</dbReference>
<dbReference type="GO" id="GO:0016279">
    <property type="term" value="F:protein-lysine N-methyltransferase activity"/>
    <property type="evidence" value="ECO:0007669"/>
    <property type="project" value="TreeGrafter"/>
</dbReference>
<dbReference type="AlphaFoldDB" id="A0A927FXT5"/>
<dbReference type="Gene3D" id="3.40.50.150">
    <property type="entry name" value="Vaccinia Virus protein VP39"/>
    <property type="match status" value="1"/>
</dbReference>
<dbReference type="PANTHER" id="PTHR43648:SF1">
    <property type="entry name" value="ELECTRON TRANSFER FLAVOPROTEIN BETA SUBUNIT LYSINE METHYLTRANSFERASE"/>
    <property type="match status" value="1"/>
</dbReference>
<sequence>MGRGVPTARVTPAEFIGTRLVLAPLPFCPSILLHQPTPRSGLTAWLITQGLGDDPPYWAYAWAGGAALVLHILAHPEAVRGRTVLDFGAGSGLVGIAAARAGATVTAFEPDRIGQVALRLNAEANDVTIGLTDDPLARADIVLAGDVFYDAKVAERTLPTLRRHAAGGATVLIGDPFRRDLPVEQLDVLAEYQVPDFGSEVLVRAGVFGLGPL</sequence>
<dbReference type="EMBL" id="JACYFU010000005">
    <property type="protein sequence ID" value="MBD8067094.1"/>
    <property type="molecule type" value="Genomic_DNA"/>
</dbReference>
<gene>
    <name evidence="3" type="ORF">IC608_16610</name>
</gene>
<dbReference type="Proteomes" id="UP000654108">
    <property type="component" value="Unassembled WGS sequence"/>
</dbReference>
<evidence type="ECO:0000256" key="2">
    <source>
        <dbReference type="ARBA" id="ARBA00022679"/>
    </source>
</evidence>
<reference evidence="3" key="1">
    <citation type="submission" date="2020-09" db="EMBL/GenBank/DDBJ databases">
        <title>Genome seq and assembly of Devosia sp.</title>
        <authorList>
            <person name="Chhetri G."/>
        </authorList>
    </citation>
    <scope>NUCLEOTIDE SEQUENCE</scope>
    <source>
        <strain evidence="3">PTR5</strain>
    </source>
</reference>